<keyword evidence="7" id="KW-0064">Aspartyl protease</keyword>
<dbReference type="PANTHER" id="PTHR37984">
    <property type="entry name" value="PROTEIN CBG26694"/>
    <property type="match status" value="1"/>
</dbReference>
<evidence type="ECO:0000256" key="2">
    <source>
        <dbReference type="ARBA" id="ARBA00022670"/>
    </source>
</evidence>
<dbReference type="PANTHER" id="PTHR37984:SF5">
    <property type="entry name" value="PROTEIN NYNRIN-LIKE"/>
    <property type="match status" value="1"/>
</dbReference>
<dbReference type="Pfam" id="PF03732">
    <property type="entry name" value="Retrotrans_gag"/>
    <property type="match status" value="2"/>
</dbReference>
<evidence type="ECO:0000256" key="18">
    <source>
        <dbReference type="SAM" id="MobiDB-lite"/>
    </source>
</evidence>
<evidence type="ECO:0000256" key="14">
    <source>
        <dbReference type="ARBA" id="ARBA00023125"/>
    </source>
</evidence>
<dbReference type="InterPro" id="IPR012337">
    <property type="entry name" value="RNaseH-like_sf"/>
</dbReference>
<keyword evidence="23" id="KW-1185">Reference proteome</keyword>
<feature type="compositionally biased region" description="Basic and acidic residues" evidence="18">
    <location>
        <begin position="1105"/>
        <end position="1118"/>
    </location>
</feature>
<evidence type="ECO:0000259" key="21">
    <source>
        <dbReference type="PROSITE" id="PS50994"/>
    </source>
</evidence>
<protein>
    <recommendedName>
        <fullName evidence="1">RNA-directed DNA polymerase</fullName>
        <ecNumber evidence="1">2.7.7.49</ecNumber>
    </recommendedName>
</protein>
<keyword evidence="16" id="KW-0863">Zinc-finger</keyword>
<dbReference type="CDD" id="cd09274">
    <property type="entry name" value="RNase_HI_RT_Ty3"/>
    <property type="match status" value="2"/>
</dbReference>
<dbReference type="FunFam" id="3.30.420.10:FF:000032">
    <property type="entry name" value="Retrovirus-related Pol polyprotein from transposon 297-like Protein"/>
    <property type="match status" value="1"/>
</dbReference>
<dbReference type="Proteomes" id="UP001172457">
    <property type="component" value="Chromosome 6"/>
</dbReference>
<dbReference type="Pfam" id="PF17921">
    <property type="entry name" value="Integrase_H2C2"/>
    <property type="match status" value="1"/>
</dbReference>
<evidence type="ECO:0000256" key="8">
    <source>
        <dbReference type="ARBA" id="ARBA00022759"/>
    </source>
</evidence>
<keyword evidence="11" id="KW-0229">DNA integration</keyword>
<evidence type="ECO:0000256" key="17">
    <source>
        <dbReference type="SAM" id="Coils"/>
    </source>
</evidence>
<comment type="caution">
    <text evidence="22">The sequence shown here is derived from an EMBL/GenBank/DDBJ whole genome shotgun (WGS) entry which is preliminary data.</text>
</comment>
<dbReference type="PROSITE" id="PS50158">
    <property type="entry name" value="ZF_CCHC"/>
    <property type="match status" value="4"/>
</dbReference>
<keyword evidence="3" id="KW-0808">Transferase</keyword>
<dbReference type="Gene3D" id="4.10.60.10">
    <property type="entry name" value="Zinc finger, CCHC-type"/>
    <property type="match status" value="2"/>
</dbReference>
<feature type="domain" description="Integrase catalytic" evidence="21">
    <location>
        <begin position="818"/>
        <end position="931"/>
    </location>
</feature>
<feature type="compositionally biased region" description="Basic and acidic residues" evidence="18">
    <location>
        <begin position="2785"/>
        <end position="2796"/>
    </location>
</feature>
<feature type="domain" description="CCHC-type" evidence="19">
    <location>
        <begin position="1428"/>
        <end position="1442"/>
    </location>
</feature>
<keyword evidence="14" id="KW-0238">DNA-binding</keyword>
<dbReference type="InterPro" id="IPR043128">
    <property type="entry name" value="Rev_trsase/Diguanyl_cyclase"/>
</dbReference>
<dbReference type="GO" id="GO:0003677">
    <property type="term" value="F:DNA binding"/>
    <property type="evidence" value="ECO:0007669"/>
    <property type="project" value="UniProtKB-KW"/>
</dbReference>
<dbReference type="Gene3D" id="3.30.420.10">
    <property type="entry name" value="Ribonuclease H-like superfamily/Ribonuclease H"/>
    <property type="match status" value="2"/>
</dbReference>
<dbReference type="GO" id="GO:0006508">
    <property type="term" value="P:proteolysis"/>
    <property type="evidence" value="ECO:0007669"/>
    <property type="project" value="UniProtKB-KW"/>
</dbReference>
<dbReference type="Gene3D" id="2.40.70.10">
    <property type="entry name" value="Acid Proteases"/>
    <property type="match status" value="3"/>
</dbReference>
<evidence type="ECO:0000259" key="20">
    <source>
        <dbReference type="PROSITE" id="PS50878"/>
    </source>
</evidence>
<dbReference type="Gene3D" id="3.10.20.370">
    <property type="match status" value="1"/>
</dbReference>
<sequence length="3321" mass="376188">MSTNVEQQIQEFVNFVAGIHKSTDQFLREVKGAFPHVEIDKQAEVFTTTRGGKVVVGPPMPKTDQIPNLQVVEPEVELSSHPTKEVTKETVRSRESAPPHVPTRVPYPARLRKEKKEAQYRNFIELIKRVDINVPLVDLIAGVPNYAKFLKELVANKARTGAEEVAFLNAECSTILSDILKKGDPGSFTIPCYFGKNVSCRALAELGASINLMPLSFYQRLGLKDLKITRMTIQLADRSIKYPVGVAEDVTVRVDKFVFPADFVILDIKDEVKVPLILGRPFLNTASVVIHVAKRELSLGIGEDRITFSIDGTLDCDESINNLGNVDDFTEPFEIELNDHLFDSGELEESFSIEKGKDEVMGGEEEEFEEIRQEDKVRVKTSLEEPPSLELKDLPEHLEYQFLEEVIKLLDTGIIYPISDSPWVSPVQVVPKKGGLTVVTNDNNELVPTRTVTGWRVCMDYRKLNDATRKDHFPLPFIDQMLERLAGNEYYCFLDGFSGYFQIPIDPEDQEKTTFTCPFGTFAYRRMPFGLDRVLARCEESHLVLNWEKCHFMVREGIVLGHKISKDGLEVNKAKIDTISKLPPPTNIKGVRSFLGHAGFYRRFIKDFSKITRHLTKLLEKDAPFIFDENCISAFETIKHHLTNAPIMVPPDWDQPFEIMCDASDYAVGAVLGQRINNHFQPICYASRTLNDAQENYTTTEKELLAVVFAIEKFRSYLVLSKIIVYTDHSALKYLFAKPYAKPRLIRWILLLQEFDIEVRDKKGVENLAADHLSRLENPDMDSGGVDVIRDRFPDEDLNMIKTIGEDPIPWAGNITKKDEMPQQSISVSEVFDVWGIDFMGPFPDSKGNKYILVAVDYVSKWAEAKASPTNDAKVVVNFVKSLVCRYGCPKVIISDRGTHFANYLLEKTLKRYGVHHRFSTAYHPQANGQLNFVEEPVAVTDRKIRKLRNKEIVLVKIQWKFHKGQDCTWEVEAEMKEKYPHLFSDRHFDLATSLDSGLRVGYLPDRDLAFPESGIAISRIGSGSFPNRIPGVRVSSELSSVSMAGRSLRSRVIPEPEAPPPPARTTAVRGRAGGRGKGRGRGGARKAATAVEGTRRPTRGNRRAQSERPPVEPEPSHQESSASQPAAFVSHEAFQTELGKIQDALQTLLNQQEKSRSDGDREDSGMTSPPATVIGGGSRQTPPVSEELPKSTHGCSYKTFVACKPPTYKGERDPVLALRWIEEIEMVFETCKCAAEDKVVFARSMLKADALHWWNVETGGRGAEVVRSMPWKSFVAKFRSQFCPLAATKKMEEEFLQLKQGSLLVQEYTTRFIEKSRFAEVYVPTEERRVERYIWGLKGSIREFVMGKDPATFLAAINAAELIEREKDRQMTEQVGEKRKWSGPVSDLRWGKAPRFEHRGNQSSSQRPCGKCHRVHRGNCQSGPVTCFQCGKPGHLSKDCPGRRSCYQCGSPDHIRTDCPQLKRGGAPMTGGRATEARDDQKAAPTLARSRAFRMTAEEAEEAPEVVTGTFLINSIRAKVLFDTGSDYSYATPELLKQCCVKLEPLDHPYEADTANGRVWVREFAKGCTVELEGCLVPVVLRLIPMESLDVVLGWDWMIRNKVKIDCEQKTVRIKLPDGRTAVVYGTKRNRSTSLISVIKANRCIRKGCIWFMAYVVDSEKNKLEVKDVEVVRDYPEVFPEDLVSLPPDREIEFRIDLVPGATPIAKAPYRLAPSELKEMLAQLQELLDKGFIRPSTSPWGAPVLFVKKKDGTMRMCIDYRELNKLTVKNKYPLPRIDDLFDQLQGAKFFSKIDLRSGYHQLKVREEDIPKTAFRTRYGHYEFLVMSFGLTNAPAAFMDLMNRVCKPYLDKFVIVFIDDILIYSKTAEEHGEHLRRVLEMLKKERLYAKFSKCEFWLKEVQFLGHVVTQEGIKVDPAKIEAIKGWESPKSPSEVRSFLGLAGYYRRFIKHFAAIATPLTALTKKDVKFDWTSTCEYAFNNLKEKLTSAPILTLPNGTDGFVVYCDASKLGLGCVLMQDRKVIAYASRKLKVHELNYPTHDMELAAVVFALKIWRHYLYGVKCQIYTDHKSLQYLLNQKELNMRQRRWIELLSDYDCEILYHPGKGNVVADALSRKGGKVKPGIVDSRMGIVAYRISIVPDLKSEIKEWQEKASKEENLKSERLVGLVDTLVLDTEGLKCFGNRIWVPKLGDLRKKILDEAHKSKYAVHPGTNKMYHDLRQSYWWPGMKKDIAYFVERCVTCLQVKIEHQRPYGKLQQLPIPEWTWEHITMDFVTKLPRTPKGYDTIWVIVDRLSKSAHFLPMRETYSMERLARLYITEIVRLHGTPASIVSDRDARFTSTFWQSFQREMGTRVNLSTAYHPQSDGQSERTIQTLEDMLRACVLDFGGSWEDHLPLIEFAYNNSYHASIEAAPYEILYGRKCRTPLCWNEVGEKQLAGPEIVQITSDKINQVRDRLKTARDRQKSYADKRRKDIEFQVGDQVMLKVSPWKGVIRFGKKGKLSPRYIGPFKITERIGAVAYKLDLPVELGGVHNTFHVSNLRKCLADPETAIPLQDIEVDQKLNFVEEPVAVTDRKIRKLRNKEIVLVKIQWKFHKGQDCTWEVEAEMKEKYPHLFSDRHFDLATSLDSGLRVGYLPDRDLAFPESGIAISRIGSGSFPNRIPGVRVSSELSSVSMAGRSLRSRVIPEPEAPPPPARTTAVRGRAGGRGKGRGRGGARKAATAVEGTRRPTRGNRRAQSERPPVEPEPSHQESSASQPAAFVSHEAFQTELGKIQDALQTLLNQQEKSRSDGDREDSGMTSPPATVIGGGSRQTPPVSEELPKSTHGCSYKTFVACKPPTYKGERDPVLALRWIEEIEMVFETCKCAAEDKVVFARSMLKADALHWWNVETGGRGAEVVRSMPWKSFVAKFRSQFCPLAATKKMEEEFLQLKQGSLSVQEYTTRFIEKSRFAEVYVPTEERRVERYIWGLKGSIREFVMGKDPATFLAAINAAELIEREKDRQMTEQVGEKRKWSGPVSDLRWGKAPRFEHRGNQSSSQRPCGKCHRVHRGNCQSGPVTCFQCGKPGHLSKDCPGRRSCYQCGSPDHIRTDCPQLKRGGAPMTGGRATEARDDQKAAPTLARSRAFRMTAEEAEEAPEVVTGTFLINSIRAKVLFDTGSDYSYATPELLKQCCVKLEPLDHPYEADTANGRVWVREFAKGCTVELEGCLVPVVLRLIPMESLDVVLGWDWMIRNKVKIDCEQKTVRIKLPDGRTAVVYGTKRNRSTSLISVIKANRCIRKGCIWFMAYVVDSEKNKLEVKDVEVVRDYPEVFPEDLVTGLNN</sequence>
<dbReference type="Pfam" id="PF00098">
    <property type="entry name" value="zf-CCHC"/>
    <property type="match status" value="4"/>
</dbReference>
<dbReference type="InterPro" id="IPR043502">
    <property type="entry name" value="DNA/RNA_pol_sf"/>
</dbReference>
<dbReference type="Pfam" id="PF17917">
    <property type="entry name" value="RT_RNaseH"/>
    <property type="match status" value="2"/>
</dbReference>
<dbReference type="SUPFAM" id="SSF53098">
    <property type="entry name" value="Ribonuclease H-like"/>
    <property type="match status" value="2"/>
</dbReference>
<accession>A0AA38T194</accession>
<feature type="region of interest" description="Disordered" evidence="18">
    <location>
        <begin position="2783"/>
        <end position="2824"/>
    </location>
</feature>
<evidence type="ECO:0000256" key="5">
    <source>
        <dbReference type="ARBA" id="ARBA00022722"/>
    </source>
</evidence>
<feature type="compositionally biased region" description="Basic and acidic residues" evidence="18">
    <location>
        <begin position="2736"/>
        <end position="2749"/>
    </location>
</feature>
<dbReference type="CDD" id="cd00303">
    <property type="entry name" value="retropepsin_like"/>
    <property type="match status" value="3"/>
</dbReference>
<evidence type="ECO:0000256" key="10">
    <source>
        <dbReference type="ARBA" id="ARBA00022842"/>
    </source>
</evidence>
<dbReference type="GO" id="GO:0003964">
    <property type="term" value="F:RNA-directed DNA polymerase activity"/>
    <property type="evidence" value="ECO:0007669"/>
    <property type="project" value="UniProtKB-KW"/>
</dbReference>
<evidence type="ECO:0000256" key="13">
    <source>
        <dbReference type="ARBA" id="ARBA00022932"/>
    </source>
</evidence>
<evidence type="ECO:0000256" key="15">
    <source>
        <dbReference type="ARBA" id="ARBA00023172"/>
    </source>
</evidence>
<feature type="region of interest" description="Disordered" evidence="18">
    <location>
        <begin position="1051"/>
        <end position="1127"/>
    </location>
</feature>
<dbReference type="GO" id="GO:0004519">
    <property type="term" value="F:endonuclease activity"/>
    <property type="evidence" value="ECO:0007669"/>
    <property type="project" value="UniProtKB-KW"/>
</dbReference>
<feature type="domain" description="CCHC-type" evidence="19">
    <location>
        <begin position="3078"/>
        <end position="3093"/>
    </location>
</feature>
<evidence type="ECO:0000256" key="1">
    <source>
        <dbReference type="ARBA" id="ARBA00012493"/>
    </source>
</evidence>
<dbReference type="GO" id="GO:0008270">
    <property type="term" value="F:zinc ion binding"/>
    <property type="evidence" value="ECO:0007669"/>
    <property type="project" value="UniProtKB-KW"/>
</dbReference>
<dbReference type="InterPro" id="IPR005162">
    <property type="entry name" value="Retrotrans_gag_dom"/>
</dbReference>
<keyword evidence="4" id="KW-0548">Nucleotidyltransferase</keyword>
<dbReference type="SUPFAM" id="SSF57756">
    <property type="entry name" value="Retrovirus zinc finger-like domains"/>
    <property type="match status" value="2"/>
</dbReference>
<dbReference type="InterPro" id="IPR021109">
    <property type="entry name" value="Peptidase_aspartic_dom_sf"/>
</dbReference>
<dbReference type="InterPro" id="IPR056924">
    <property type="entry name" value="SH3_Tf2-1"/>
</dbReference>
<evidence type="ECO:0000313" key="23">
    <source>
        <dbReference type="Proteomes" id="UP001172457"/>
    </source>
</evidence>
<feature type="compositionally biased region" description="Basic residues" evidence="18">
    <location>
        <begin position="2704"/>
        <end position="2716"/>
    </location>
</feature>
<evidence type="ECO:0000256" key="6">
    <source>
        <dbReference type="ARBA" id="ARBA00022723"/>
    </source>
</evidence>
<feature type="domain" description="Integrase catalytic" evidence="21">
    <location>
        <begin position="2256"/>
        <end position="2421"/>
    </location>
</feature>
<evidence type="ECO:0000259" key="19">
    <source>
        <dbReference type="PROSITE" id="PS50158"/>
    </source>
</evidence>
<evidence type="ECO:0000256" key="16">
    <source>
        <dbReference type="PROSITE-ProRule" id="PRU00047"/>
    </source>
</evidence>
<dbReference type="InterPro" id="IPR001584">
    <property type="entry name" value="Integrase_cat-core"/>
</dbReference>
<evidence type="ECO:0000256" key="3">
    <source>
        <dbReference type="ARBA" id="ARBA00022679"/>
    </source>
</evidence>
<keyword evidence="8" id="KW-0255">Endonuclease</keyword>
<dbReference type="Pfam" id="PF24626">
    <property type="entry name" value="SH3_Tf2-1"/>
    <property type="match status" value="1"/>
</dbReference>
<dbReference type="FunFam" id="3.10.10.10:FF:000007">
    <property type="entry name" value="Retrovirus-related Pol polyprotein from transposon 17.6-like Protein"/>
    <property type="match status" value="1"/>
</dbReference>
<keyword evidence="9" id="KW-0378">Hydrolase</keyword>
<keyword evidence="2" id="KW-0645">Protease</keyword>
<keyword evidence="12" id="KW-0695">RNA-directed DNA polymerase</keyword>
<evidence type="ECO:0000256" key="12">
    <source>
        <dbReference type="ARBA" id="ARBA00022918"/>
    </source>
</evidence>
<evidence type="ECO:0000256" key="11">
    <source>
        <dbReference type="ARBA" id="ARBA00022908"/>
    </source>
</evidence>
<dbReference type="EC" id="2.7.7.49" evidence="1"/>
<feature type="compositionally biased region" description="Basic residues" evidence="18">
    <location>
        <begin position="1073"/>
        <end position="1085"/>
    </location>
</feature>
<name>A0AA38T194_9ASTR</name>
<dbReference type="InterPro" id="IPR000477">
    <property type="entry name" value="RT_dom"/>
</dbReference>
<dbReference type="SMART" id="SM00343">
    <property type="entry name" value="ZnF_C2HC"/>
    <property type="match status" value="4"/>
</dbReference>
<feature type="compositionally biased region" description="Basic and acidic residues" evidence="18">
    <location>
        <begin position="1154"/>
        <end position="1165"/>
    </location>
</feature>
<dbReference type="PROSITE" id="PS50994">
    <property type="entry name" value="INTEGRASE"/>
    <property type="match status" value="2"/>
</dbReference>
<dbReference type="Pfam" id="PF00078">
    <property type="entry name" value="RVT_1"/>
    <property type="match status" value="2"/>
</dbReference>
<dbReference type="InterPro" id="IPR036875">
    <property type="entry name" value="Znf_CCHC_sf"/>
</dbReference>
<evidence type="ECO:0000313" key="22">
    <source>
        <dbReference type="EMBL" id="KAJ9546220.1"/>
    </source>
</evidence>
<dbReference type="SUPFAM" id="SSF56672">
    <property type="entry name" value="DNA/RNA polymerases"/>
    <property type="match status" value="2"/>
</dbReference>
<dbReference type="GO" id="GO:0015074">
    <property type="term" value="P:DNA integration"/>
    <property type="evidence" value="ECO:0007669"/>
    <property type="project" value="UniProtKB-KW"/>
</dbReference>
<dbReference type="Pfam" id="PF00665">
    <property type="entry name" value="rve"/>
    <property type="match status" value="1"/>
</dbReference>
<keyword evidence="16" id="KW-0862">Zinc</keyword>
<dbReference type="InterPro" id="IPR001878">
    <property type="entry name" value="Znf_CCHC"/>
</dbReference>
<dbReference type="FunFam" id="3.10.20.370:FF:000001">
    <property type="entry name" value="Retrovirus-related Pol polyprotein from transposon 17.6-like protein"/>
    <property type="match status" value="2"/>
</dbReference>
<feature type="domain" description="CCHC-type" evidence="19">
    <location>
        <begin position="3059"/>
        <end position="3073"/>
    </location>
</feature>
<dbReference type="EMBL" id="JARYMX010000006">
    <property type="protein sequence ID" value="KAJ9546220.1"/>
    <property type="molecule type" value="Genomic_DNA"/>
</dbReference>
<evidence type="ECO:0000256" key="7">
    <source>
        <dbReference type="ARBA" id="ARBA00022750"/>
    </source>
</evidence>
<proteinExistence type="predicted"/>
<keyword evidence="17" id="KW-0175">Coiled coil</keyword>
<dbReference type="FunFam" id="3.30.70.270:FF:000020">
    <property type="entry name" value="Transposon Tf2-6 polyprotein-like Protein"/>
    <property type="match status" value="2"/>
</dbReference>
<dbReference type="GO" id="GO:0006310">
    <property type="term" value="P:DNA recombination"/>
    <property type="evidence" value="ECO:0007669"/>
    <property type="project" value="UniProtKB-KW"/>
</dbReference>
<feature type="domain" description="Reverse transcriptase" evidence="20">
    <location>
        <begin position="1729"/>
        <end position="1908"/>
    </location>
</feature>
<dbReference type="InterPro" id="IPR041588">
    <property type="entry name" value="Integrase_H2C2"/>
</dbReference>
<dbReference type="InterPro" id="IPR041373">
    <property type="entry name" value="RT_RNaseH"/>
</dbReference>
<dbReference type="Gene3D" id="3.30.70.270">
    <property type="match status" value="3"/>
</dbReference>
<feature type="region of interest" description="Disordered" evidence="18">
    <location>
        <begin position="1152"/>
        <end position="1193"/>
    </location>
</feature>
<gene>
    <name evidence="22" type="ORF">OSB04_025927</name>
</gene>
<dbReference type="CDD" id="cd01647">
    <property type="entry name" value="RT_LTR"/>
    <property type="match status" value="2"/>
</dbReference>
<keyword evidence="10" id="KW-0460">Magnesium</keyword>
<evidence type="ECO:0000256" key="9">
    <source>
        <dbReference type="ARBA" id="ARBA00022801"/>
    </source>
</evidence>
<dbReference type="SUPFAM" id="SSF50630">
    <property type="entry name" value="Acid proteases"/>
    <property type="match status" value="2"/>
</dbReference>
<dbReference type="Gene3D" id="3.10.10.10">
    <property type="entry name" value="HIV Type 1 Reverse Transcriptase, subunit A, domain 1"/>
    <property type="match status" value="2"/>
</dbReference>
<dbReference type="Gene3D" id="1.10.340.70">
    <property type="match status" value="1"/>
</dbReference>
<feature type="region of interest" description="Disordered" evidence="18">
    <location>
        <begin position="1461"/>
        <end position="1483"/>
    </location>
</feature>
<keyword evidence="15" id="KW-0233">DNA recombination</keyword>
<keyword evidence="13" id="KW-0239">DNA-directed DNA polymerase</keyword>
<feature type="coiled-coil region" evidence="17">
    <location>
        <begin position="2442"/>
        <end position="2469"/>
    </location>
</feature>
<keyword evidence="6" id="KW-0479">Metal-binding</keyword>
<evidence type="ECO:0000256" key="4">
    <source>
        <dbReference type="ARBA" id="ARBA00022695"/>
    </source>
</evidence>
<dbReference type="GO" id="GO:0004190">
    <property type="term" value="F:aspartic-type endopeptidase activity"/>
    <property type="evidence" value="ECO:0007669"/>
    <property type="project" value="UniProtKB-KW"/>
</dbReference>
<reference evidence="22" key="1">
    <citation type="submission" date="2023-03" db="EMBL/GenBank/DDBJ databases">
        <title>Chromosome-scale reference genome and RAD-based genetic map of yellow starthistle (Centaurea solstitialis) reveal putative structural variation and QTLs associated with invader traits.</title>
        <authorList>
            <person name="Reatini B."/>
            <person name="Cang F.A."/>
            <person name="Jiang Q."/>
            <person name="Mckibben M.T.W."/>
            <person name="Barker M.S."/>
            <person name="Rieseberg L.H."/>
            <person name="Dlugosch K.M."/>
        </authorList>
    </citation>
    <scope>NUCLEOTIDE SEQUENCE</scope>
    <source>
        <strain evidence="22">CAN-66</strain>
        <tissue evidence="22">Leaf</tissue>
    </source>
</reference>
<feature type="region of interest" description="Disordered" evidence="18">
    <location>
        <begin position="2682"/>
        <end position="2758"/>
    </location>
</feature>
<dbReference type="InterPro" id="IPR036397">
    <property type="entry name" value="RNaseH_sf"/>
</dbReference>
<dbReference type="PROSITE" id="PS50878">
    <property type="entry name" value="RT_POL"/>
    <property type="match status" value="1"/>
</dbReference>
<feature type="domain" description="CCHC-type" evidence="19">
    <location>
        <begin position="1447"/>
        <end position="1462"/>
    </location>
</feature>
<dbReference type="InterPro" id="IPR050951">
    <property type="entry name" value="Retrovirus_Pol_polyprotein"/>
</dbReference>
<keyword evidence="5" id="KW-0540">Nuclease</keyword>
<dbReference type="GO" id="GO:0003887">
    <property type="term" value="F:DNA-directed DNA polymerase activity"/>
    <property type="evidence" value="ECO:0007669"/>
    <property type="project" value="UniProtKB-KW"/>
</dbReference>
<dbReference type="Pfam" id="PF08284">
    <property type="entry name" value="RVP_2"/>
    <property type="match status" value="2"/>
</dbReference>
<organism evidence="22 23">
    <name type="scientific">Centaurea solstitialis</name>
    <name type="common">yellow star-thistle</name>
    <dbReference type="NCBI Taxonomy" id="347529"/>
    <lineage>
        <taxon>Eukaryota</taxon>
        <taxon>Viridiplantae</taxon>
        <taxon>Streptophyta</taxon>
        <taxon>Embryophyta</taxon>
        <taxon>Tracheophyta</taxon>
        <taxon>Spermatophyta</taxon>
        <taxon>Magnoliopsida</taxon>
        <taxon>eudicotyledons</taxon>
        <taxon>Gunneridae</taxon>
        <taxon>Pentapetalae</taxon>
        <taxon>asterids</taxon>
        <taxon>campanulids</taxon>
        <taxon>Asterales</taxon>
        <taxon>Asteraceae</taxon>
        <taxon>Carduoideae</taxon>
        <taxon>Cardueae</taxon>
        <taxon>Centaureinae</taxon>
        <taxon>Centaurea</taxon>
    </lineage>
</organism>